<dbReference type="RefSeq" id="WP_154571706.1">
    <property type="nucleotide sequence ID" value="NZ_DBEZJY010000078.1"/>
</dbReference>
<dbReference type="InterPro" id="IPR028979">
    <property type="entry name" value="Ser_kin/Pase_Hpr-like_N_sf"/>
</dbReference>
<gene>
    <name evidence="2" type="ORF">FYJ66_01250</name>
</gene>
<name>A0A6A8M4K0_9FIRM</name>
<evidence type="ECO:0000259" key="1">
    <source>
        <dbReference type="Pfam" id="PF07085"/>
    </source>
</evidence>
<dbReference type="InterPro" id="IPR010766">
    <property type="entry name" value="DRTGG"/>
</dbReference>
<dbReference type="SUPFAM" id="SSF75138">
    <property type="entry name" value="HprK N-terminal domain-like"/>
    <property type="match status" value="1"/>
</dbReference>
<dbReference type="EMBL" id="VUNB01000001">
    <property type="protein sequence ID" value="MST68235.1"/>
    <property type="molecule type" value="Genomic_DNA"/>
</dbReference>
<protein>
    <recommendedName>
        <fullName evidence="1">DRTGG domain-containing protein</fullName>
    </recommendedName>
</protein>
<feature type="domain" description="DRTGG" evidence="1">
    <location>
        <begin position="5"/>
        <end position="102"/>
    </location>
</feature>
<reference evidence="2" key="1">
    <citation type="submission" date="2019-09" db="EMBL/GenBank/DDBJ databases">
        <title>In-depth cultivation of the pig gut microbiome towards novel bacterial diversity and tailored functional studies.</title>
        <authorList>
            <person name="Wylensek D."/>
            <person name="Hitch T.C.A."/>
            <person name="Clavel T."/>
        </authorList>
    </citation>
    <scope>NUCLEOTIDE SEQUENCE</scope>
    <source>
        <strain evidence="2">RF-744-FAT-WT-3</strain>
    </source>
</reference>
<comment type="caution">
    <text evidence="2">The sequence shown here is derived from an EMBL/GenBank/DDBJ whole genome shotgun (WGS) entry which is preliminary data.</text>
</comment>
<proteinExistence type="predicted"/>
<organism evidence="2">
    <name type="scientific">Baileyella intestinalis</name>
    <dbReference type="NCBI Taxonomy" id="2606709"/>
    <lineage>
        <taxon>Bacteria</taxon>
        <taxon>Bacillati</taxon>
        <taxon>Bacillota</taxon>
        <taxon>Clostridia</taxon>
        <taxon>Peptostreptococcales</taxon>
        <taxon>Anaerovoracaceae</taxon>
        <taxon>Baileyella</taxon>
    </lineage>
</organism>
<dbReference type="Pfam" id="PF07085">
    <property type="entry name" value="DRTGG"/>
    <property type="match status" value="1"/>
</dbReference>
<sequence length="117" mass="12826">MTLREIQQLLDGRILTKTKNLDVELNSAFSSDMMSHVLAYANDKSILITALYNPQVLRTADLMGITCVIFIGKNKPEPEIIALANSLGITILQSPYSMYVTCGLLFSNGLEGTSQDV</sequence>
<accession>A0A6A8M4K0</accession>
<dbReference type="AlphaFoldDB" id="A0A6A8M4K0"/>
<evidence type="ECO:0000313" key="2">
    <source>
        <dbReference type="EMBL" id="MST68235.1"/>
    </source>
</evidence>
<dbReference type="Gene3D" id="3.40.1390.20">
    <property type="entry name" value="HprK N-terminal domain-like"/>
    <property type="match status" value="1"/>
</dbReference>